<reference evidence="1" key="2">
    <citation type="submission" date="2023-02" db="EMBL/GenBank/DDBJ databases">
        <authorList>
            <consortium name="DOE Joint Genome Institute"/>
            <person name="Mondo S.J."/>
            <person name="Chang Y."/>
            <person name="Wang Y."/>
            <person name="Ahrendt S."/>
            <person name="Andreopoulos W."/>
            <person name="Barry K."/>
            <person name="Beard J."/>
            <person name="Benny G.L."/>
            <person name="Blankenship S."/>
            <person name="Bonito G."/>
            <person name="Cuomo C."/>
            <person name="Desiro A."/>
            <person name="Gervers K.A."/>
            <person name="Hundley H."/>
            <person name="Kuo A."/>
            <person name="LaButti K."/>
            <person name="Lang B.F."/>
            <person name="Lipzen A."/>
            <person name="O'Donnell K."/>
            <person name="Pangilinan J."/>
            <person name="Reynolds N."/>
            <person name="Sandor L."/>
            <person name="Smith M.W."/>
            <person name="Tsang A."/>
            <person name="Grigoriev I.V."/>
            <person name="Stajich J.E."/>
            <person name="Spatafora J.W."/>
        </authorList>
    </citation>
    <scope>NUCLEOTIDE SEQUENCE</scope>
    <source>
        <strain evidence="1">RSA 2281</strain>
    </source>
</reference>
<accession>A0AAD5JQJ4</accession>
<comment type="caution">
    <text evidence="1">The sequence shown here is derived from an EMBL/GenBank/DDBJ whole genome shotgun (WGS) entry which is preliminary data.</text>
</comment>
<dbReference type="AlphaFoldDB" id="A0AAD5JQJ4"/>
<protein>
    <submittedName>
        <fullName evidence="1">Uncharacterized protein</fullName>
    </submittedName>
</protein>
<name>A0AAD5JQJ4_9FUNG</name>
<evidence type="ECO:0000313" key="1">
    <source>
        <dbReference type="EMBL" id="KAI9248873.1"/>
    </source>
</evidence>
<evidence type="ECO:0000313" key="2">
    <source>
        <dbReference type="Proteomes" id="UP001209540"/>
    </source>
</evidence>
<reference evidence="1" key="1">
    <citation type="journal article" date="2022" name="IScience">
        <title>Evolution of zygomycete secretomes and the origins of terrestrial fungal ecologies.</title>
        <authorList>
            <person name="Chang Y."/>
            <person name="Wang Y."/>
            <person name="Mondo S."/>
            <person name="Ahrendt S."/>
            <person name="Andreopoulos W."/>
            <person name="Barry K."/>
            <person name="Beard J."/>
            <person name="Benny G.L."/>
            <person name="Blankenship S."/>
            <person name="Bonito G."/>
            <person name="Cuomo C."/>
            <person name="Desiro A."/>
            <person name="Gervers K.A."/>
            <person name="Hundley H."/>
            <person name="Kuo A."/>
            <person name="LaButti K."/>
            <person name="Lang B.F."/>
            <person name="Lipzen A."/>
            <person name="O'Donnell K."/>
            <person name="Pangilinan J."/>
            <person name="Reynolds N."/>
            <person name="Sandor L."/>
            <person name="Smith M.E."/>
            <person name="Tsang A."/>
            <person name="Grigoriev I.V."/>
            <person name="Stajich J.E."/>
            <person name="Spatafora J.W."/>
        </authorList>
    </citation>
    <scope>NUCLEOTIDE SEQUENCE</scope>
    <source>
        <strain evidence="1">RSA 2281</strain>
    </source>
</reference>
<organism evidence="1 2">
    <name type="scientific">Phascolomyces articulosus</name>
    <dbReference type="NCBI Taxonomy" id="60185"/>
    <lineage>
        <taxon>Eukaryota</taxon>
        <taxon>Fungi</taxon>
        <taxon>Fungi incertae sedis</taxon>
        <taxon>Mucoromycota</taxon>
        <taxon>Mucoromycotina</taxon>
        <taxon>Mucoromycetes</taxon>
        <taxon>Mucorales</taxon>
        <taxon>Lichtheimiaceae</taxon>
        <taxon>Phascolomyces</taxon>
    </lineage>
</organism>
<dbReference type="EMBL" id="JAIXMP010000037">
    <property type="protein sequence ID" value="KAI9248873.1"/>
    <property type="molecule type" value="Genomic_DNA"/>
</dbReference>
<keyword evidence="2" id="KW-1185">Reference proteome</keyword>
<gene>
    <name evidence="1" type="ORF">BDA99DRAFT_524670</name>
</gene>
<sequence>MDSFTTTTATHHEEEAYYSYSIQDGDQVLESAVQYLSAACISQWLQKSPNATATLFMDTTDKIDVPVYALRRRNAVVADLPDAPSTITA</sequence>
<dbReference type="Proteomes" id="UP001209540">
    <property type="component" value="Unassembled WGS sequence"/>
</dbReference>
<proteinExistence type="predicted"/>